<dbReference type="Proteomes" id="UP000594263">
    <property type="component" value="Unplaced"/>
</dbReference>
<organism evidence="2 3">
    <name type="scientific">Kalanchoe fedtschenkoi</name>
    <name type="common">Lavender scallops</name>
    <name type="synonym">South American air plant</name>
    <dbReference type="NCBI Taxonomy" id="63787"/>
    <lineage>
        <taxon>Eukaryota</taxon>
        <taxon>Viridiplantae</taxon>
        <taxon>Streptophyta</taxon>
        <taxon>Embryophyta</taxon>
        <taxon>Tracheophyta</taxon>
        <taxon>Spermatophyta</taxon>
        <taxon>Magnoliopsida</taxon>
        <taxon>eudicotyledons</taxon>
        <taxon>Gunneridae</taxon>
        <taxon>Pentapetalae</taxon>
        <taxon>Saxifragales</taxon>
        <taxon>Crassulaceae</taxon>
        <taxon>Kalanchoe</taxon>
    </lineage>
</organism>
<dbReference type="EnsemblPlants" id="Kaladp0033s0205.1.v1.1">
    <property type="protein sequence ID" value="Kaladp0033s0205.1.v1.1.CDS.1"/>
    <property type="gene ID" value="Kaladp0033s0205.v1.1"/>
</dbReference>
<evidence type="ECO:0000313" key="2">
    <source>
        <dbReference type="EnsemblPlants" id="Kaladp0033s0205.1.v1.1.CDS.1"/>
    </source>
</evidence>
<keyword evidence="1" id="KW-1133">Transmembrane helix</keyword>
<keyword evidence="1" id="KW-0472">Membrane</keyword>
<proteinExistence type="predicted"/>
<evidence type="ECO:0000256" key="1">
    <source>
        <dbReference type="SAM" id="Phobius"/>
    </source>
</evidence>
<name>A0A7N0TDZ4_KALFE</name>
<keyword evidence="1" id="KW-0812">Transmembrane</keyword>
<protein>
    <submittedName>
        <fullName evidence="2">Uncharacterized protein</fullName>
    </submittedName>
</protein>
<keyword evidence="3" id="KW-1185">Reference proteome</keyword>
<accession>A0A7N0TDZ4</accession>
<feature type="transmembrane region" description="Helical" evidence="1">
    <location>
        <begin position="16"/>
        <end position="36"/>
    </location>
</feature>
<evidence type="ECO:0000313" key="3">
    <source>
        <dbReference type="Proteomes" id="UP000594263"/>
    </source>
</evidence>
<dbReference type="AlphaFoldDB" id="A0A7N0TDZ4"/>
<sequence length="51" mass="6178">MNGNEMAHSISLSKPPINFIFFLFHYINKILFYIFLKTHSIYFINSNFKIY</sequence>
<reference evidence="2" key="1">
    <citation type="submission" date="2021-01" db="UniProtKB">
        <authorList>
            <consortium name="EnsemblPlants"/>
        </authorList>
    </citation>
    <scope>IDENTIFICATION</scope>
</reference>
<dbReference type="Gramene" id="Kaladp0033s0205.1.v1.1">
    <property type="protein sequence ID" value="Kaladp0033s0205.1.v1.1.CDS.1"/>
    <property type="gene ID" value="Kaladp0033s0205.v1.1"/>
</dbReference>